<reference evidence="1" key="2">
    <citation type="submission" date="2020-05" db="UniProtKB">
        <authorList>
            <consortium name="EnsemblMetazoa"/>
        </authorList>
    </citation>
    <scope>IDENTIFICATION</scope>
    <source>
        <strain evidence="1">IAEA</strain>
    </source>
</reference>
<keyword evidence="2" id="KW-1185">Reference proteome</keyword>
<accession>A0A1B0AD92</accession>
<organism evidence="1 2">
    <name type="scientific">Glossina pallidipes</name>
    <name type="common">Tsetse fly</name>
    <dbReference type="NCBI Taxonomy" id="7398"/>
    <lineage>
        <taxon>Eukaryota</taxon>
        <taxon>Metazoa</taxon>
        <taxon>Ecdysozoa</taxon>
        <taxon>Arthropoda</taxon>
        <taxon>Hexapoda</taxon>
        <taxon>Insecta</taxon>
        <taxon>Pterygota</taxon>
        <taxon>Neoptera</taxon>
        <taxon>Endopterygota</taxon>
        <taxon>Diptera</taxon>
        <taxon>Brachycera</taxon>
        <taxon>Muscomorpha</taxon>
        <taxon>Hippoboscoidea</taxon>
        <taxon>Glossinidae</taxon>
        <taxon>Glossina</taxon>
    </lineage>
</organism>
<evidence type="ECO:0000313" key="1">
    <source>
        <dbReference type="EnsemblMetazoa" id="GPAI041903-PA"/>
    </source>
</evidence>
<dbReference type="EnsemblMetazoa" id="GPAI041903-RA">
    <property type="protein sequence ID" value="GPAI041903-PA"/>
    <property type="gene ID" value="GPAI041903"/>
</dbReference>
<reference evidence="2" key="1">
    <citation type="submission" date="2014-03" db="EMBL/GenBank/DDBJ databases">
        <authorList>
            <person name="Aksoy S."/>
            <person name="Warren W."/>
            <person name="Wilson R.K."/>
        </authorList>
    </citation>
    <scope>NUCLEOTIDE SEQUENCE [LARGE SCALE GENOMIC DNA]</scope>
    <source>
        <strain evidence="2">IAEA</strain>
    </source>
</reference>
<dbReference type="VEuPathDB" id="VectorBase:GPAI041903"/>
<evidence type="ECO:0000313" key="2">
    <source>
        <dbReference type="Proteomes" id="UP000092445"/>
    </source>
</evidence>
<proteinExistence type="predicted"/>
<dbReference type="AlphaFoldDB" id="A0A1B0AD92"/>
<name>A0A1B0AD92_GLOPL</name>
<protein>
    <submittedName>
        <fullName evidence="1">Uncharacterized protein</fullName>
    </submittedName>
</protein>
<sequence>MSFTKNYFPKLIILLWFPYKFVHYVTLFFQKAYVCYSLDFLHCKTIFIETIPYSMEKQQQQQQQQQIMLTEHPLQPIYYRHFQRLLIGMSSLCLAKLKFKLMMSLLDE</sequence>
<dbReference type="Proteomes" id="UP000092445">
    <property type="component" value="Unassembled WGS sequence"/>
</dbReference>